<sequence>MSSNDKAEAVLAISVQNVSKAFDIYEKPYHRLMQFFSSRPQTWSKQFWALQNVSFDVKKGETVGIVGRNGAGKSTLLQIITRTLSPTKGEVAVNGRIAALLELGAGFNMEFTGRENVFMNGMLLGMSKEELQDKYDEIVEFSGIGQFIEQPVKTYSSGMFARLAFSVAVHSEPSVLIVDEALSVGDSAFQEKSVTRMKEIRDSGTSILFVTHSLPIVRNFCDRAVWLEKGKVKAVGERLSICEQYQLTVDEEIKRDKTQSLAAVKPDSQKPTAATKTIEIIAVRMDSDHYQLGGNICIDIKLRYESLPSAFGVGVLIHDARGNLVAVLNTLRDDLVLTERYDFVRLEINDHHFSPGEYAVTISVSDIDAMFSYDRMDHACQFFVIGKYSKRGLPTVEGYVRCSHEWHY</sequence>
<dbReference type="InterPro" id="IPR015860">
    <property type="entry name" value="ABC_transpr_TagH-like"/>
</dbReference>
<dbReference type="GO" id="GO:0016887">
    <property type="term" value="F:ATP hydrolysis activity"/>
    <property type="evidence" value="ECO:0007669"/>
    <property type="project" value="InterPro"/>
</dbReference>
<organism evidence="8 9">
    <name type="scientific">Cupriavidus taiwanensis</name>
    <dbReference type="NCBI Taxonomy" id="164546"/>
    <lineage>
        <taxon>Bacteria</taxon>
        <taxon>Pseudomonadati</taxon>
        <taxon>Pseudomonadota</taxon>
        <taxon>Betaproteobacteria</taxon>
        <taxon>Burkholderiales</taxon>
        <taxon>Burkholderiaceae</taxon>
        <taxon>Cupriavidus</taxon>
    </lineage>
</organism>
<keyword evidence="2" id="KW-0813">Transport</keyword>
<dbReference type="PROSITE" id="PS50893">
    <property type="entry name" value="ABC_TRANSPORTER_2"/>
    <property type="match status" value="1"/>
</dbReference>
<comment type="similarity">
    <text evidence="1">Belongs to the ABC transporter superfamily.</text>
</comment>
<dbReference type="Gene3D" id="3.40.50.300">
    <property type="entry name" value="P-loop containing nucleotide triphosphate hydrolases"/>
    <property type="match status" value="1"/>
</dbReference>
<keyword evidence="4" id="KW-0997">Cell inner membrane</keyword>
<dbReference type="InterPro" id="IPR003593">
    <property type="entry name" value="AAA+_ATPase"/>
</dbReference>
<dbReference type="PANTHER" id="PTHR46743:SF2">
    <property type="entry name" value="TEICHOIC ACIDS EXPORT ATP-BINDING PROTEIN TAGH"/>
    <property type="match status" value="1"/>
</dbReference>
<dbReference type="Proteomes" id="UP000257139">
    <property type="component" value="Chromosome CBM2594_a"/>
</dbReference>
<protein>
    <submittedName>
        <fullName evidence="8">ABC-type polysaccharide/polyol phosphate transport system, ATPase component</fullName>
    </submittedName>
</protein>
<dbReference type="CDD" id="cd03220">
    <property type="entry name" value="ABC_KpsT_Wzt"/>
    <property type="match status" value="1"/>
</dbReference>
<dbReference type="Pfam" id="PF00005">
    <property type="entry name" value="ABC_tran"/>
    <property type="match status" value="1"/>
</dbReference>
<keyword evidence="4" id="KW-0472">Membrane</keyword>
<keyword evidence="6" id="KW-0067">ATP-binding</keyword>
<comment type="caution">
    <text evidence="8">The sequence shown here is derived from an EMBL/GenBank/DDBJ whole genome shotgun (WGS) entry which is preliminary data.</text>
</comment>
<dbReference type="SUPFAM" id="SSF52540">
    <property type="entry name" value="P-loop containing nucleoside triphosphate hydrolases"/>
    <property type="match status" value="1"/>
</dbReference>
<name>A0A7Z7NLV1_9BURK</name>
<dbReference type="RefSeq" id="WP_081712707.1">
    <property type="nucleotide sequence ID" value="NZ_LT976871.1"/>
</dbReference>
<evidence type="ECO:0000313" key="9">
    <source>
        <dbReference type="Proteomes" id="UP000257139"/>
    </source>
</evidence>
<dbReference type="InterPro" id="IPR003439">
    <property type="entry name" value="ABC_transporter-like_ATP-bd"/>
</dbReference>
<dbReference type="PANTHER" id="PTHR46743">
    <property type="entry name" value="TEICHOIC ACIDS EXPORT ATP-BINDING PROTEIN TAGH"/>
    <property type="match status" value="1"/>
</dbReference>
<reference evidence="8 9" key="1">
    <citation type="submission" date="2018-01" db="EMBL/GenBank/DDBJ databases">
        <authorList>
            <person name="Clerissi C."/>
        </authorList>
    </citation>
    <scope>NUCLEOTIDE SEQUENCE [LARGE SCALE GENOMIC DNA]</scope>
    <source>
        <strain evidence="8">Cupriavidus taiwanensis STM 6021</strain>
    </source>
</reference>
<dbReference type="InterPro" id="IPR027417">
    <property type="entry name" value="P-loop_NTPase"/>
</dbReference>
<keyword evidence="5" id="KW-0547">Nucleotide-binding</keyword>
<feature type="domain" description="ABC transporter" evidence="7">
    <location>
        <begin position="13"/>
        <end position="254"/>
    </location>
</feature>
<evidence type="ECO:0000256" key="6">
    <source>
        <dbReference type="ARBA" id="ARBA00022840"/>
    </source>
</evidence>
<dbReference type="Gene3D" id="2.70.50.60">
    <property type="entry name" value="abc- transporter (atp binding component) like domain"/>
    <property type="match status" value="1"/>
</dbReference>
<dbReference type="SMART" id="SM00382">
    <property type="entry name" value="AAA"/>
    <property type="match status" value="1"/>
</dbReference>
<dbReference type="GO" id="GO:0016020">
    <property type="term" value="C:membrane"/>
    <property type="evidence" value="ECO:0007669"/>
    <property type="project" value="InterPro"/>
</dbReference>
<evidence type="ECO:0000259" key="7">
    <source>
        <dbReference type="PROSITE" id="PS50893"/>
    </source>
</evidence>
<evidence type="ECO:0000256" key="5">
    <source>
        <dbReference type="ARBA" id="ARBA00022741"/>
    </source>
</evidence>
<dbReference type="PROSITE" id="PS00211">
    <property type="entry name" value="ABC_TRANSPORTER_1"/>
    <property type="match status" value="1"/>
</dbReference>
<evidence type="ECO:0000256" key="3">
    <source>
        <dbReference type="ARBA" id="ARBA00022475"/>
    </source>
</evidence>
<dbReference type="CDD" id="cd10147">
    <property type="entry name" value="Wzt_C-like"/>
    <property type="match status" value="1"/>
</dbReference>
<gene>
    <name evidence="8" type="ORF">CBM2594_A80204</name>
</gene>
<dbReference type="EMBL" id="OGUU01000012">
    <property type="protein sequence ID" value="SPC18765.1"/>
    <property type="molecule type" value="Genomic_DNA"/>
</dbReference>
<evidence type="ECO:0000256" key="4">
    <source>
        <dbReference type="ARBA" id="ARBA00022519"/>
    </source>
</evidence>
<dbReference type="Pfam" id="PF14524">
    <property type="entry name" value="Wzt_C"/>
    <property type="match status" value="1"/>
</dbReference>
<dbReference type="AlphaFoldDB" id="A0A7Z7NLV1"/>
<evidence type="ECO:0000313" key="8">
    <source>
        <dbReference type="EMBL" id="SPC18765.1"/>
    </source>
</evidence>
<proteinExistence type="inferred from homology"/>
<accession>A0A7Z7NLV1</accession>
<evidence type="ECO:0000256" key="1">
    <source>
        <dbReference type="ARBA" id="ARBA00005417"/>
    </source>
</evidence>
<dbReference type="GO" id="GO:0140359">
    <property type="term" value="F:ABC-type transporter activity"/>
    <property type="evidence" value="ECO:0007669"/>
    <property type="project" value="InterPro"/>
</dbReference>
<evidence type="ECO:0000256" key="2">
    <source>
        <dbReference type="ARBA" id="ARBA00022448"/>
    </source>
</evidence>
<keyword evidence="3" id="KW-1003">Cell membrane</keyword>
<dbReference type="InterPro" id="IPR017871">
    <property type="entry name" value="ABC_transporter-like_CS"/>
</dbReference>
<dbReference type="InterPro" id="IPR029439">
    <property type="entry name" value="Wzt_C"/>
</dbReference>
<dbReference type="GO" id="GO:0005524">
    <property type="term" value="F:ATP binding"/>
    <property type="evidence" value="ECO:0007669"/>
    <property type="project" value="UniProtKB-KW"/>
</dbReference>
<dbReference type="InterPro" id="IPR050683">
    <property type="entry name" value="Bact_Polysacc_Export_ATP-bd"/>
</dbReference>